<evidence type="ECO:0000256" key="3">
    <source>
        <dbReference type="ARBA" id="ARBA00022516"/>
    </source>
</evidence>
<dbReference type="PIRSF" id="PIRSF000847">
    <property type="entry name" value="Phos_ph_gly_syn"/>
    <property type="match status" value="1"/>
</dbReference>
<proteinExistence type="inferred from homology"/>
<dbReference type="InterPro" id="IPR000462">
    <property type="entry name" value="CDP-OH_P_trans"/>
</dbReference>
<feature type="transmembrane region" description="Helical" evidence="12">
    <location>
        <begin position="166"/>
        <end position="188"/>
    </location>
</feature>
<dbReference type="Gene3D" id="1.20.120.1760">
    <property type="match status" value="1"/>
</dbReference>
<keyword evidence="6 12" id="KW-1133">Transmembrane helix</keyword>
<evidence type="ECO:0000256" key="11">
    <source>
        <dbReference type="RuleBase" id="RU003750"/>
    </source>
</evidence>
<dbReference type="AlphaFoldDB" id="A0A0A0JBF8"/>
<dbReference type="InterPro" id="IPR004570">
    <property type="entry name" value="Phosphatidylglycerol_P_synth"/>
</dbReference>
<dbReference type="GO" id="GO:0046474">
    <property type="term" value="P:glycerophospholipid biosynthetic process"/>
    <property type="evidence" value="ECO:0007669"/>
    <property type="project" value="TreeGrafter"/>
</dbReference>
<comment type="subcellular location">
    <subcellularLocation>
        <location evidence="1">Membrane</location>
        <topology evidence="1">Multi-pass membrane protein</topology>
    </subcellularLocation>
</comment>
<comment type="similarity">
    <text evidence="2 11">Belongs to the CDP-alcohol phosphatidyltransferase class-I family.</text>
</comment>
<keyword evidence="3" id="KW-0444">Lipid biosynthesis</keyword>
<evidence type="ECO:0000256" key="8">
    <source>
        <dbReference type="ARBA" id="ARBA00023136"/>
    </source>
</evidence>
<dbReference type="Pfam" id="PF01066">
    <property type="entry name" value="CDP-OH_P_transf"/>
    <property type="match status" value="1"/>
</dbReference>
<feature type="transmembrane region" description="Helical" evidence="12">
    <location>
        <begin position="103"/>
        <end position="123"/>
    </location>
</feature>
<organism evidence="13 14">
    <name type="scientific">Knoellia sinensis KCTC 19936</name>
    <dbReference type="NCBI Taxonomy" id="1385520"/>
    <lineage>
        <taxon>Bacteria</taxon>
        <taxon>Bacillati</taxon>
        <taxon>Actinomycetota</taxon>
        <taxon>Actinomycetes</taxon>
        <taxon>Micrococcales</taxon>
        <taxon>Intrasporangiaceae</taxon>
        <taxon>Knoellia</taxon>
    </lineage>
</organism>
<evidence type="ECO:0000256" key="6">
    <source>
        <dbReference type="ARBA" id="ARBA00022989"/>
    </source>
</evidence>
<evidence type="ECO:0000313" key="14">
    <source>
        <dbReference type="Proteomes" id="UP000030002"/>
    </source>
</evidence>
<dbReference type="eggNOG" id="COG0558">
    <property type="taxonomic scope" value="Bacteria"/>
</dbReference>
<keyword evidence="7" id="KW-0443">Lipid metabolism</keyword>
<evidence type="ECO:0000256" key="4">
    <source>
        <dbReference type="ARBA" id="ARBA00022679"/>
    </source>
</evidence>
<name>A0A0A0JBF8_9MICO</name>
<protein>
    <submittedName>
        <fullName evidence="13">CDP-diacylglycerol--glycerol-3-phosphate 3-phosphatidyltransferase</fullName>
    </submittedName>
</protein>
<evidence type="ECO:0000256" key="7">
    <source>
        <dbReference type="ARBA" id="ARBA00023098"/>
    </source>
</evidence>
<dbReference type="UniPathway" id="UPA00085"/>
<dbReference type="OrthoDB" id="9796672at2"/>
<dbReference type="PANTHER" id="PTHR14269:SF62">
    <property type="entry name" value="CDP-DIACYLGLYCEROL--GLYCEROL-3-PHOSPHATE 3-PHOSPHATIDYLTRANSFERASE 1, CHLOROPLASTIC"/>
    <property type="match status" value="1"/>
</dbReference>
<comment type="caution">
    <text evidence="13">The sequence shown here is derived from an EMBL/GenBank/DDBJ whole genome shotgun (WGS) entry which is preliminary data.</text>
</comment>
<dbReference type="InterPro" id="IPR050324">
    <property type="entry name" value="CDP-alcohol_PTase-I"/>
</dbReference>
<keyword evidence="5 12" id="KW-0812">Transmembrane</keyword>
<evidence type="ECO:0000256" key="12">
    <source>
        <dbReference type="SAM" id="Phobius"/>
    </source>
</evidence>
<evidence type="ECO:0000313" key="13">
    <source>
        <dbReference type="EMBL" id="KGN33352.1"/>
    </source>
</evidence>
<evidence type="ECO:0000256" key="10">
    <source>
        <dbReference type="ARBA" id="ARBA00023264"/>
    </source>
</evidence>
<dbReference type="InterPro" id="IPR048254">
    <property type="entry name" value="CDP_ALCOHOL_P_TRANSF_CS"/>
</dbReference>
<evidence type="ECO:0000256" key="5">
    <source>
        <dbReference type="ARBA" id="ARBA00022692"/>
    </source>
</evidence>
<reference evidence="13 14" key="1">
    <citation type="submission" date="2013-08" db="EMBL/GenBank/DDBJ databases">
        <title>The genome sequence of Knoellia sinensis.</title>
        <authorList>
            <person name="Zhu W."/>
            <person name="Wang G."/>
        </authorList>
    </citation>
    <scope>NUCLEOTIDE SEQUENCE [LARGE SCALE GENOMIC DNA]</scope>
    <source>
        <strain evidence="13 14">KCTC 19936</strain>
    </source>
</reference>
<accession>A0A0A0JBF8</accession>
<feature type="transmembrane region" description="Helical" evidence="12">
    <location>
        <begin position="135"/>
        <end position="154"/>
    </location>
</feature>
<sequence>MTAGESVRGTDSAPVDRVLTIPNALSALRLLGVPAFIWAIATEHDAIALVILMASGITDYLDGKIARHYGLVSRVGQLLDPIADRLYIVTTLVGLAWRDIIPWWLVGILFAREAFMLVVVLIAKHHGWTGLPVHFIGKAATFNLLYAFPALLMAEGDGWLASLARPVGWGFAWWGTVLYWVAGILYAVQLRQLLARRGAR</sequence>
<dbReference type="RefSeq" id="WP_052109578.1">
    <property type="nucleotide sequence ID" value="NZ_AVPJ01000004.1"/>
</dbReference>
<dbReference type="EMBL" id="AVPJ01000004">
    <property type="protein sequence ID" value="KGN33352.1"/>
    <property type="molecule type" value="Genomic_DNA"/>
</dbReference>
<gene>
    <name evidence="13" type="ORF">N802_15060</name>
</gene>
<dbReference type="PANTHER" id="PTHR14269">
    <property type="entry name" value="CDP-DIACYLGLYCEROL--GLYCEROL-3-PHOSPHATE 3-PHOSPHATIDYLTRANSFERASE-RELATED"/>
    <property type="match status" value="1"/>
</dbReference>
<feature type="transmembrane region" description="Helical" evidence="12">
    <location>
        <begin position="35"/>
        <end position="57"/>
    </location>
</feature>
<evidence type="ECO:0000256" key="2">
    <source>
        <dbReference type="ARBA" id="ARBA00010441"/>
    </source>
</evidence>
<evidence type="ECO:0000256" key="9">
    <source>
        <dbReference type="ARBA" id="ARBA00023209"/>
    </source>
</evidence>
<dbReference type="GO" id="GO:0016020">
    <property type="term" value="C:membrane"/>
    <property type="evidence" value="ECO:0007669"/>
    <property type="project" value="UniProtKB-SubCell"/>
</dbReference>
<dbReference type="STRING" id="1385520.N802_15060"/>
<keyword evidence="14" id="KW-1185">Reference proteome</keyword>
<dbReference type="PROSITE" id="PS00379">
    <property type="entry name" value="CDP_ALCOHOL_P_TRANSF"/>
    <property type="match status" value="1"/>
</dbReference>
<dbReference type="GO" id="GO:0008444">
    <property type="term" value="F:CDP-diacylglycerol-glycerol-3-phosphate 3-phosphatidyltransferase activity"/>
    <property type="evidence" value="ECO:0007669"/>
    <property type="project" value="InterPro"/>
</dbReference>
<dbReference type="Proteomes" id="UP000030002">
    <property type="component" value="Unassembled WGS sequence"/>
</dbReference>
<dbReference type="InterPro" id="IPR043130">
    <property type="entry name" value="CDP-OH_PTrfase_TM_dom"/>
</dbReference>
<keyword evidence="9" id="KW-0594">Phospholipid biosynthesis</keyword>
<keyword evidence="4 11" id="KW-0808">Transferase</keyword>
<evidence type="ECO:0000256" key="1">
    <source>
        <dbReference type="ARBA" id="ARBA00004141"/>
    </source>
</evidence>
<keyword evidence="8 12" id="KW-0472">Membrane</keyword>
<keyword evidence="10" id="KW-1208">Phospholipid metabolism</keyword>